<reference evidence="3 4" key="1">
    <citation type="journal article" date="2021" name="Microorganisms">
        <title>Genome Evolution of Filamentous Cyanobacterium Nostoc Species: From Facultative Symbiosis to Free Living.</title>
        <authorList>
            <person name="Huo D."/>
            <person name="Li H."/>
            <person name="Cai F."/>
            <person name="Guo X."/>
            <person name="Qiao Z."/>
            <person name="Wang W."/>
            <person name="Yu G."/>
            <person name="Li R."/>
        </authorList>
    </citation>
    <scope>NUCLEOTIDE SEQUENCE [LARGE SCALE GENOMIC DNA]</scope>
    <source>
        <strain evidence="3 4">CHAB 5714</strain>
    </source>
</reference>
<evidence type="ECO:0000313" key="4">
    <source>
        <dbReference type="Proteomes" id="UP001199525"/>
    </source>
</evidence>
<evidence type="ECO:0000313" key="3">
    <source>
        <dbReference type="EMBL" id="MCC5598974.1"/>
    </source>
</evidence>
<gene>
    <name evidence="3" type="ORF">LC586_07020</name>
</gene>
<dbReference type="Proteomes" id="UP001199525">
    <property type="component" value="Unassembled WGS sequence"/>
</dbReference>
<dbReference type="InterPro" id="IPR044946">
    <property type="entry name" value="Restrct_endonuc_typeI_TRD_sf"/>
</dbReference>
<comment type="caution">
    <text evidence="3">The sequence shown here is derived from an EMBL/GenBank/DDBJ whole genome shotgun (WGS) entry which is preliminary data.</text>
</comment>
<accession>A0ABS8I461</accession>
<evidence type="ECO:0000256" key="1">
    <source>
        <dbReference type="ARBA" id="ARBA00022747"/>
    </source>
</evidence>
<evidence type="ECO:0000256" key="2">
    <source>
        <dbReference type="ARBA" id="ARBA00023125"/>
    </source>
</evidence>
<evidence type="ECO:0008006" key="5">
    <source>
        <dbReference type="Google" id="ProtNLM"/>
    </source>
</evidence>
<keyword evidence="2" id="KW-0238">DNA-binding</keyword>
<dbReference type="RefSeq" id="WP_229483865.1">
    <property type="nucleotide sequence ID" value="NZ_JAIVFQ010000006.1"/>
</dbReference>
<dbReference type="EMBL" id="JAIVFQ010000006">
    <property type="protein sequence ID" value="MCC5598974.1"/>
    <property type="molecule type" value="Genomic_DNA"/>
</dbReference>
<dbReference type="Gene3D" id="3.90.220.20">
    <property type="entry name" value="DNA methylase specificity domains"/>
    <property type="match status" value="1"/>
</dbReference>
<proteinExistence type="predicted"/>
<keyword evidence="1" id="KW-0680">Restriction system</keyword>
<organism evidence="3 4">
    <name type="scientific">Nostoc favosum CHAB5714</name>
    <dbReference type="NCBI Taxonomy" id="2780399"/>
    <lineage>
        <taxon>Bacteria</taxon>
        <taxon>Bacillati</taxon>
        <taxon>Cyanobacteriota</taxon>
        <taxon>Cyanophyceae</taxon>
        <taxon>Nostocales</taxon>
        <taxon>Nostocaceae</taxon>
        <taxon>Nostoc</taxon>
        <taxon>Nostoc favosum</taxon>
    </lineage>
</organism>
<name>A0ABS8I461_9NOSO</name>
<keyword evidence="4" id="KW-1185">Reference proteome</keyword>
<sequence length="94" mass="10591">MGLLVVNSKHVREGEVILTDNRYAYLQETNNPLTIQTDDVLINGTGIGTIGRCAPYLYEQETLPDNHVTILRTDLLDPVYLSIYLNSLIGWKLT</sequence>
<dbReference type="SUPFAM" id="SSF116734">
    <property type="entry name" value="DNA methylase specificity domain"/>
    <property type="match status" value="1"/>
</dbReference>
<protein>
    <recommendedName>
        <fullName evidence="5">Type I restriction modification DNA specificity domain-containing protein</fullName>
    </recommendedName>
</protein>